<organism evidence="1 2">
    <name type="scientific">Persicobacter diffluens</name>
    <dbReference type="NCBI Taxonomy" id="981"/>
    <lineage>
        <taxon>Bacteria</taxon>
        <taxon>Pseudomonadati</taxon>
        <taxon>Bacteroidota</taxon>
        <taxon>Cytophagia</taxon>
        <taxon>Cytophagales</taxon>
        <taxon>Persicobacteraceae</taxon>
        <taxon>Persicobacter</taxon>
    </lineage>
</organism>
<accession>A0AAN4VZI5</accession>
<gene>
    <name evidence="1" type="ORF">PEDI_17720</name>
</gene>
<evidence type="ECO:0000313" key="1">
    <source>
        <dbReference type="EMBL" id="GJM61220.1"/>
    </source>
</evidence>
<dbReference type="EMBL" id="BQKE01000001">
    <property type="protein sequence ID" value="GJM61220.1"/>
    <property type="molecule type" value="Genomic_DNA"/>
</dbReference>
<keyword evidence="2" id="KW-1185">Reference proteome</keyword>
<comment type="caution">
    <text evidence="1">The sequence shown here is derived from an EMBL/GenBank/DDBJ whole genome shotgun (WGS) entry which is preliminary data.</text>
</comment>
<sequence>MYCFLSVYFRFFYYCFIVHNRSIGLLAEIYWWFSGIVIRIHVWHLCSALGRGLKAPDDEFLRYINRRSVRMGMISTSVIKAFVLSNKPDTLPDSSEQNDLLVF</sequence>
<evidence type="ECO:0000313" key="2">
    <source>
        <dbReference type="Proteomes" id="UP001310022"/>
    </source>
</evidence>
<name>A0AAN4VZI5_9BACT</name>
<dbReference type="Proteomes" id="UP001310022">
    <property type="component" value="Unassembled WGS sequence"/>
</dbReference>
<dbReference type="AlphaFoldDB" id="A0AAN4VZI5"/>
<protein>
    <submittedName>
        <fullName evidence="1">Uncharacterized protein</fullName>
    </submittedName>
</protein>
<proteinExistence type="predicted"/>
<reference evidence="1 2" key="1">
    <citation type="submission" date="2021-12" db="EMBL/GenBank/DDBJ databases">
        <title>Genome sequencing of bacteria with rrn-lacking chromosome and rrn-plasmid.</title>
        <authorList>
            <person name="Anda M."/>
            <person name="Iwasaki W."/>
        </authorList>
    </citation>
    <scope>NUCLEOTIDE SEQUENCE [LARGE SCALE GENOMIC DNA]</scope>
    <source>
        <strain evidence="1 2">NBRC 15940</strain>
    </source>
</reference>